<sequence>MSAELICSAANCVYNSNGLCSANNISVKGSTAHSSTGTECNTFKEKGFKNAITNVANMNVPGEIRQVFSKDSIEMSPNIRCEAVNCIYNSNTDCNASNVQIHGPGADKSCYTQCETFKEK</sequence>
<dbReference type="RefSeq" id="WP_070109283.1">
    <property type="nucleotide sequence ID" value="NZ_LZFO01000003.1"/>
</dbReference>
<comment type="caution">
    <text evidence="2">The sequence shown here is derived from an EMBL/GenBank/DDBJ whole genome shotgun (WGS) entry which is preliminary data.</text>
</comment>
<protein>
    <recommendedName>
        <fullName evidence="1">DUF1540 domain-containing protein</fullName>
    </recommendedName>
</protein>
<reference evidence="2 3" key="1">
    <citation type="submission" date="2016-06" db="EMBL/GenBank/DDBJ databases">
        <title>Genome sequence of Clostridium acetireducens DSM 10703.</title>
        <authorList>
            <person name="Poehlein A."/>
            <person name="Fluechter S."/>
            <person name="Duerre P."/>
            <person name="Daniel R."/>
        </authorList>
    </citation>
    <scope>NUCLEOTIDE SEQUENCE [LARGE SCALE GENOMIC DNA]</scope>
    <source>
        <strain evidence="2 3">DSM 10703</strain>
    </source>
</reference>
<dbReference type="Pfam" id="PF07561">
    <property type="entry name" value="DUF1540"/>
    <property type="match status" value="2"/>
</dbReference>
<dbReference type="Proteomes" id="UP000175744">
    <property type="component" value="Unassembled WGS sequence"/>
</dbReference>
<dbReference type="InterPro" id="IPR011437">
    <property type="entry name" value="DUF1540"/>
</dbReference>
<dbReference type="OrthoDB" id="1754178at2"/>
<proteinExistence type="predicted"/>
<evidence type="ECO:0000259" key="1">
    <source>
        <dbReference type="Pfam" id="PF07561"/>
    </source>
</evidence>
<dbReference type="STRING" id="1121290.CLAOCE_03130"/>
<name>A0A1E8F1U5_9CLOT</name>
<dbReference type="AlphaFoldDB" id="A0A1E8F1U5"/>
<evidence type="ECO:0000313" key="3">
    <source>
        <dbReference type="Proteomes" id="UP000175744"/>
    </source>
</evidence>
<feature type="domain" description="DUF1540" evidence="1">
    <location>
        <begin position="7"/>
        <end position="43"/>
    </location>
</feature>
<dbReference type="EMBL" id="LZFO01000003">
    <property type="protein sequence ID" value="OFI07484.1"/>
    <property type="molecule type" value="Genomic_DNA"/>
</dbReference>
<evidence type="ECO:0000313" key="2">
    <source>
        <dbReference type="EMBL" id="OFI07484.1"/>
    </source>
</evidence>
<keyword evidence="3" id="KW-1185">Reference proteome</keyword>
<organism evidence="2 3">
    <name type="scientific">Clostridium acetireducens DSM 10703</name>
    <dbReference type="NCBI Taxonomy" id="1121290"/>
    <lineage>
        <taxon>Bacteria</taxon>
        <taxon>Bacillati</taxon>
        <taxon>Bacillota</taxon>
        <taxon>Clostridia</taxon>
        <taxon>Eubacteriales</taxon>
        <taxon>Clostridiaceae</taxon>
        <taxon>Clostridium</taxon>
    </lineage>
</organism>
<gene>
    <name evidence="2" type="ORF">CLOACE_03130</name>
</gene>
<feature type="domain" description="DUF1540" evidence="1">
    <location>
        <begin position="79"/>
        <end position="117"/>
    </location>
</feature>
<accession>A0A1E8F1U5</accession>